<feature type="non-terminal residue" evidence="3">
    <location>
        <position position="135"/>
    </location>
</feature>
<feature type="chain" id="PRO_5009115588" evidence="2">
    <location>
        <begin position="27"/>
        <end position="135"/>
    </location>
</feature>
<feature type="non-terminal residue" evidence="3">
    <location>
        <position position="1"/>
    </location>
</feature>
<dbReference type="OrthoDB" id="376826at2759"/>
<gene>
    <name evidence="3" type="ORF">g.15730</name>
</gene>
<evidence type="ECO:0000256" key="2">
    <source>
        <dbReference type="SAM" id="SignalP"/>
    </source>
</evidence>
<dbReference type="EMBL" id="GDQN01000357">
    <property type="protein sequence ID" value="JAT90697.1"/>
    <property type="molecule type" value="Transcribed_RNA"/>
</dbReference>
<evidence type="ECO:0000256" key="1">
    <source>
        <dbReference type="SAM" id="MobiDB-lite"/>
    </source>
</evidence>
<feature type="signal peptide" evidence="2">
    <location>
        <begin position="1"/>
        <end position="26"/>
    </location>
</feature>
<dbReference type="AlphaFoldDB" id="A0A1E1WUS8"/>
<proteinExistence type="predicted"/>
<protein>
    <submittedName>
        <fullName evidence="3">Uncharacterized protein</fullName>
    </submittedName>
</protein>
<name>A0A1E1WUS8_PECGO</name>
<feature type="region of interest" description="Disordered" evidence="1">
    <location>
        <begin position="114"/>
        <end position="135"/>
    </location>
</feature>
<accession>A0A1E1WUS8</accession>
<sequence length="135" mass="15140">PDFIVRVWAVMKGLVALSLVIAAASAAVDTENLSVFGYHRRIGIPRTAQIKKFEESLPEDGQRIVGGVVTDISQTPYQGEISYEKKALHCFWKRIILSHYHSANPSIYQEMLPVSRDTPDNTHPCDNKGWNESSQ</sequence>
<organism evidence="3">
    <name type="scientific">Pectinophora gossypiella</name>
    <name type="common">Cotton pink bollworm</name>
    <name type="synonym">Depressaria gossypiella</name>
    <dbReference type="NCBI Taxonomy" id="13191"/>
    <lineage>
        <taxon>Eukaryota</taxon>
        <taxon>Metazoa</taxon>
        <taxon>Ecdysozoa</taxon>
        <taxon>Arthropoda</taxon>
        <taxon>Hexapoda</taxon>
        <taxon>Insecta</taxon>
        <taxon>Pterygota</taxon>
        <taxon>Neoptera</taxon>
        <taxon>Endopterygota</taxon>
        <taxon>Lepidoptera</taxon>
        <taxon>Glossata</taxon>
        <taxon>Ditrysia</taxon>
        <taxon>Gelechioidea</taxon>
        <taxon>Gelechiidae</taxon>
        <taxon>Apatetrinae</taxon>
        <taxon>Pectinophora</taxon>
    </lineage>
</organism>
<feature type="compositionally biased region" description="Basic and acidic residues" evidence="1">
    <location>
        <begin position="117"/>
        <end position="126"/>
    </location>
</feature>
<evidence type="ECO:0000313" key="3">
    <source>
        <dbReference type="EMBL" id="JAT90697.1"/>
    </source>
</evidence>
<reference evidence="3" key="1">
    <citation type="submission" date="2015-09" db="EMBL/GenBank/DDBJ databases">
        <title>De novo assembly of Pectinophora gossypiella (Pink Bollworm) gut transcriptome.</title>
        <authorList>
            <person name="Tassone E.E."/>
        </authorList>
    </citation>
    <scope>NUCLEOTIDE SEQUENCE</scope>
</reference>
<keyword evidence="2" id="KW-0732">Signal</keyword>